<dbReference type="InterPro" id="IPR011992">
    <property type="entry name" value="EF-hand-dom_pair"/>
</dbReference>
<reference evidence="2 3" key="1">
    <citation type="journal article" date="2020" name="bioRxiv">
        <title>Metabolic contributions of an alphaproteobacterial endosymbiont in the apicomplexan Cardiosporidium cionae.</title>
        <authorList>
            <person name="Hunter E.S."/>
            <person name="Paight C.J."/>
            <person name="Lane C.E."/>
        </authorList>
    </citation>
    <scope>NUCLEOTIDE SEQUENCE [LARGE SCALE GENOMIC DNA]</scope>
    <source>
        <strain evidence="2">ESH_2018</strain>
    </source>
</reference>
<dbReference type="Gene3D" id="1.10.238.10">
    <property type="entry name" value="EF-hand"/>
    <property type="match status" value="1"/>
</dbReference>
<sequence>MNFPPPHFCSPYNECPDISKKLHYSDRELKRLEKTTQFTFQEIKAVYKEFLARSNSRTPTEGGLSSLQLLGIFGLSNAIQYRFASQFVNIFWIHRNPKGIVEVGFREFIQTLSKWTKVLFHLYDKDQKGFILKDDIINFLYSLTKYFIEVEFNLCDVNSEAFKARTVIAHHSEEEAQCVLEGILEDIANLAVSRYHKPDGEELLWCNEFKQWAIDVPGVAEILLG</sequence>
<accession>A0ABQ7JE65</accession>
<comment type="caution">
    <text evidence="2">The sequence shown here is derived from an EMBL/GenBank/DDBJ whole genome shotgun (WGS) entry which is preliminary data.</text>
</comment>
<feature type="domain" description="EF-hand" evidence="1">
    <location>
        <begin position="111"/>
        <end position="146"/>
    </location>
</feature>
<proteinExistence type="predicted"/>
<name>A0ABQ7JE65_9APIC</name>
<evidence type="ECO:0000313" key="3">
    <source>
        <dbReference type="Proteomes" id="UP000823046"/>
    </source>
</evidence>
<dbReference type="InterPro" id="IPR002048">
    <property type="entry name" value="EF_hand_dom"/>
</dbReference>
<gene>
    <name evidence="2" type="ORF">IE077_004038</name>
</gene>
<organism evidence="2 3">
    <name type="scientific">Cardiosporidium cionae</name>
    <dbReference type="NCBI Taxonomy" id="476202"/>
    <lineage>
        <taxon>Eukaryota</taxon>
        <taxon>Sar</taxon>
        <taxon>Alveolata</taxon>
        <taxon>Apicomplexa</taxon>
        <taxon>Aconoidasida</taxon>
        <taxon>Nephromycida</taxon>
        <taxon>Cardiosporidium</taxon>
    </lineage>
</organism>
<evidence type="ECO:0000313" key="2">
    <source>
        <dbReference type="EMBL" id="KAF8822305.1"/>
    </source>
</evidence>
<dbReference type="SUPFAM" id="SSF47473">
    <property type="entry name" value="EF-hand"/>
    <property type="match status" value="1"/>
</dbReference>
<dbReference type="EMBL" id="JADAQX010000065">
    <property type="protein sequence ID" value="KAF8822305.1"/>
    <property type="molecule type" value="Genomic_DNA"/>
</dbReference>
<evidence type="ECO:0000259" key="1">
    <source>
        <dbReference type="PROSITE" id="PS50222"/>
    </source>
</evidence>
<protein>
    <submittedName>
        <fullName evidence="2">Recoverin family protein</fullName>
    </submittedName>
</protein>
<dbReference type="Proteomes" id="UP000823046">
    <property type="component" value="Unassembled WGS sequence"/>
</dbReference>
<dbReference type="PROSITE" id="PS50222">
    <property type="entry name" value="EF_HAND_2"/>
    <property type="match status" value="1"/>
</dbReference>
<keyword evidence="3" id="KW-1185">Reference proteome</keyword>